<evidence type="ECO:0000313" key="3">
    <source>
        <dbReference type="Proteomes" id="UP000092460"/>
    </source>
</evidence>
<feature type="domain" description="DUF4781" evidence="1">
    <location>
        <begin position="111"/>
        <end position="408"/>
    </location>
</feature>
<keyword evidence="3" id="KW-1185">Reference proteome</keyword>
<organism evidence="2 3">
    <name type="scientific">Glossina palpalis gambiensis</name>
    <dbReference type="NCBI Taxonomy" id="67801"/>
    <lineage>
        <taxon>Eukaryota</taxon>
        <taxon>Metazoa</taxon>
        <taxon>Ecdysozoa</taxon>
        <taxon>Arthropoda</taxon>
        <taxon>Hexapoda</taxon>
        <taxon>Insecta</taxon>
        <taxon>Pterygota</taxon>
        <taxon>Neoptera</taxon>
        <taxon>Endopterygota</taxon>
        <taxon>Diptera</taxon>
        <taxon>Brachycera</taxon>
        <taxon>Muscomorpha</taxon>
        <taxon>Hippoboscoidea</taxon>
        <taxon>Glossinidae</taxon>
        <taxon>Glossina</taxon>
    </lineage>
</organism>
<reference evidence="2" key="2">
    <citation type="submission" date="2020-05" db="UniProtKB">
        <authorList>
            <consortium name="EnsemblMetazoa"/>
        </authorList>
    </citation>
    <scope>IDENTIFICATION</scope>
    <source>
        <strain evidence="2">IAEA</strain>
    </source>
</reference>
<sequence length="1001" mass="114034">MKPSRATKMPQPKMKTIREAQQELASSLGFRDQIIWDFYSAHQSNVLEKKIKALLPDQTKNQRAIKKMRENLFTNVWKQRKYDNGTLYSYIFYVAVTNDKEPEKATKFSIHPVFRIRKCVAGDDSEGCCMIYVDETGRVYQNWESYINENILPPGLMVVPNCGVYNLENDQVVLASYTTPNGKPGAVLLEKAQKSACLAGMGAACVPLAAMAFPVVAPVVAGAACVSVATGIMSGVLSAKNLVDRSNHEQSIQITDRDACGSWLGVACGSVGLTSVGATKYMTRMATAGKATTGLEIIINGMNVTSMVLSGSGLGMGILDLIFKYKDGDDVTNLDVVQLAASLVLFTHSVYNFQMASNIADNARNGHIEKYRESLSRRQRKEFHKISKETTRIRPGSQGKIDIVRNINEIPDRQYLNDLYKINKQLNQNKVRPAYASKGQGIVLNNDVKVDTHVLRQSVQHQKGPNVLKSVTKPIPETISTTAKVNFTAHNPTPIPNPIWNSHTILLANGAKICLEEFGCQFRENIYDCKEWNKLADFIASKFPEDVIRFVLNLSKTFIERLHKCRDMVFQKVTSTESILFRILKYCYGKLEEDQDFQYFRCRAEVILKHLDEFVKWIRKIKKHSIKPDKNYSDSTTTEMQTPTDGAFTLSNPNEKFPGSFIVAENRSRIFLRDFELEFLINILDRNALCRITEFLCLNFSEKTVRFLFNTTRRFVDHCQNLNFEVRVAVTTESILFRIFKYWYTNFNDDIEHDPSKIDEIITNVRRYITNKKNFQNINDIPDKENLKELLKSKKQSKPNINTNTGRPSLRRNDILLNNDLNVGSGGTERQNGSNSLQSIIQSTPDNASKIEDHNDGSENINSFTIRENGAMISLSEFGERFNNHIIDSVKLNGLIEYLCSNLSEETVRFLLKLAQSFIENYAKRIENKLKMILTTESVLFHIFKYCHNKYKENLNFENLRHKRDDIVTNTYFTLVPMDETDEVKKIKCKNCKGFYSISDL</sequence>
<name>A0A1B0AVF9_9MUSC</name>
<dbReference type="STRING" id="67801.A0A1B0AVF9"/>
<dbReference type="PANTHER" id="PTHR21115:SF0">
    <property type="entry name" value="GH06117P-RELATED"/>
    <property type="match status" value="1"/>
</dbReference>
<dbReference type="PANTHER" id="PTHR21115">
    <property type="entry name" value="GH06117P-RELATED"/>
    <property type="match status" value="1"/>
</dbReference>
<dbReference type="Proteomes" id="UP000092460">
    <property type="component" value="Unassembled WGS sequence"/>
</dbReference>
<dbReference type="Pfam" id="PF16013">
    <property type="entry name" value="DUF4781"/>
    <property type="match status" value="1"/>
</dbReference>
<dbReference type="VEuPathDB" id="VectorBase:GPPI009984"/>
<evidence type="ECO:0000313" key="2">
    <source>
        <dbReference type="EnsemblMetazoa" id="GPPI009984-PA"/>
    </source>
</evidence>
<dbReference type="InterPro" id="IPR031962">
    <property type="entry name" value="DUF4781"/>
</dbReference>
<accession>A0A1B0AVF9</accession>
<evidence type="ECO:0000259" key="1">
    <source>
        <dbReference type="Pfam" id="PF16013"/>
    </source>
</evidence>
<dbReference type="EMBL" id="JXJN01004235">
    <property type="status" value="NOT_ANNOTATED_CDS"/>
    <property type="molecule type" value="Genomic_DNA"/>
</dbReference>
<proteinExistence type="predicted"/>
<reference evidence="3" key="1">
    <citation type="submission" date="2015-01" db="EMBL/GenBank/DDBJ databases">
        <authorList>
            <person name="Aksoy S."/>
            <person name="Warren W."/>
            <person name="Wilson R.K."/>
        </authorList>
    </citation>
    <scope>NUCLEOTIDE SEQUENCE [LARGE SCALE GENOMIC DNA]</scope>
    <source>
        <strain evidence="3">IAEA</strain>
    </source>
</reference>
<dbReference type="EnsemblMetazoa" id="GPPI009984-RA">
    <property type="protein sequence ID" value="GPPI009984-PA"/>
    <property type="gene ID" value="GPPI009984"/>
</dbReference>
<dbReference type="AlphaFoldDB" id="A0A1B0AVF9"/>
<protein>
    <recommendedName>
        <fullName evidence="1">DUF4781 domain-containing protein</fullName>
    </recommendedName>
</protein>